<gene>
    <name evidence="2" type="ORF">DIC32_07570</name>
    <name evidence="3" type="ORF">FHY67_02940</name>
</gene>
<evidence type="ECO:0000313" key="4">
    <source>
        <dbReference type="Proteomes" id="UP000262257"/>
    </source>
</evidence>
<name>A0A2T1J3W4_ACIRA</name>
<evidence type="ECO:0000313" key="3">
    <source>
        <dbReference type="EMBL" id="TNX93423.1"/>
    </source>
</evidence>
<reference evidence="3 5" key="2">
    <citation type="submission" date="2019-06" db="EMBL/GenBank/DDBJ databases">
        <title>Genome of Acinetobacter radioresistens APH1, a phenol degrading strain.</title>
        <authorList>
            <person name="Liu Y."/>
        </authorList>
    </citation>
    <scope>NUCLEOTIDE SEQUENCE [LARGE SCALE GENOMIC DNA]</scope>
    <source>
        <strain evidence="3 5">APH1</strain>
    </source>
</reference>
<dbReference type="AlphaFoldDB" id="A0A2T1J3W4"/>
<dbReference type="PROSITE" id="PS51257">
    <property type="entry name" value="PROKAR_LIPOPROTEIN"/>
    <property type="match status" value="1"/>
</dbReference>
<dbReference type="Proteomes" id="UP000314285">
    <property type="component" value="Unassembled WGS sequence"/>
</dbReference>
<organism evidence="3 5">
    <name type="scientific">Acinetobacter radioresistens</name>
    <dbReference type="NCBI Taxonomy" id="40216"/>
    <lineage>
        <taxon>Bacteria</taxon>
        <taxon>Pseudomonadati</taxon>
        <taxon>Pseudomonadota</taxon>
        <taxon>Gammaproteobacteria</taxon>
        <taxon>Moraxellales</taxon>
        <taxon>Moraxellaceae</taxon>
        <taxon>Acinetobacter</taxon>
    </lineage>
</organism>
<evidence type="ECO:0008006" key="6">
    <source>
        <dbReference type="Google" id="ProtNLM"/>
    </source>
</evidence>
<evidence type="ECO:0000313" key="5">
    <source>
        <dbReference type="Proteomes" id="UP000314285"/>
    </source>
</evidence>
<dbReference type="EMBL" id="VFBM01000002">
    <property type="protein sequence ID" value="TNX93423.1"/>
    <property type="molecule type" value="Genomic_DNA"/>
</dbReference>
<feature type="signal peptide" evidence="1">
    <location>
        <begin position="1"/>
        <end position="20"/>
    </location>
</feature>
<accession>A0A2T1J3W4</accession>
<dbReference type="STRING" id="40216.GCA_001917365_02618"/>
<keyword evidence="1" id="KW-0732">Signal</keyword>
<dbReference type="EMBL" id="DPXL01000095">
    <property type="protein sequence ID" value="HCM31422.1"/>
    <property type="molecule type" value="Genomic_DNA"/>
</dbReference>
<comment type="caution">
    <text evidence="3">The sequence shown here is derived from an EMBL/GenBank/DDBJ whole genome shotgun (WGS) entry which is preliminary data.</text>
</comment>
<reference evidence="2 4" key="1">
    <citation type="journal article" date="2018" name="Nat. Biotechnol.">
        <title>A standardized bacterial taxonomy based on genome phylogeny substantially revises the tree of life.</title>
        <authorList>
            <person name="Parks D.H."/>
            <person name="Chuvochina M."/>
            <person name="Waite D.W."/>
            <person name="Rinke C."/>
            <person name="Skarshewski A."/>
            <person name="Chaumeil P.A."/>
            <person name="Hugenholtz P."/>
        </authorList>
    </citation>
    <scope>NUCLEOTIDE SEQUENCE [LARGE SCALE GENOMIC DNA]</scope>
    <source>
        <strain evidence="2">UBA10045</strain>
    </source>
</reference>
<feature type="chain" id="PRO_5036322727" description="Lipoprotein" evidence="1">
    <location>
        <begin position="21"/>
        <end position="134"/>
    </location>
</feature>
<dbReference type="Proteomes" id="UP000262257">
    <property type="component" value="Unassembled WGS sequence"/>
</dbReference>
<dbReference type="RefSeq" id="WP_005025002.1">
    <property type="nucleotide sequence ID" value="NZ_BKVS01000021.1"/>
</dbReference>
<evidence type="ECO:0000256" key="1">
    <source>
        <dbReference type="SAM" id="SignalP"/>
    </source>
</evidence>
<sequence length="134" mass="15442">MKIKMMIASTVLSGFTACSAISPIFVDYNGVRMDVAKWINHQQLLSMQQKRSLAQLSRAQQKLYRIDEITESQKLSIAKENQIALHCARQYLSEKKITQLQEQVFGKDQRQQILNTYTERFPQIKLDTGSITCD</sequence>
<evidence type="ECO:0000313" key="2">
    <source>
        <dbReference type="EMBL" id="HCM31422.1"/>
    </source>
</evidence>
<protein>
    <recommendedName>
        <fullName evidence="6">Lipoprotein</fullName>
    </recommendedName>
</protein>
<proteinExistence type="predicted"/>